<dbReference type="GO" id="GO:0047470">
    <property type="term" value="F:(1,4)-alpha-D-glucan 1-alpha-D-glucosylmutase activity"/>
    <property type="evidence" value="ECO:0007669"/>
    <property type="project" value="TreeGrafter"/>
</dbReference>
<protein>
    <submittedName>
        <fullName evidence="3">Maltooligosyl trehalose synthase</fullName>
    </submittedName>
</protein>
<dbReference type="InterPro" id="IPR013783">
    <property type="entry name" value="Ig-like_fold"/>
</dbReference>
<reference evidence="3 4" key="1">
    <citation type="submission" date="2016-08" db="EMBL/GenBank/DDBJ databases">
        <title>Genome sequence of Clavibacter michiganensis subsp. michiganensis strain CASJ007.</title>
        <authorList>
            <person name="Thapa S.P."/>
            <person name="Coaker G."/>
        </authorList>
    </citation>
    <scope>NUCLEOTIDE SEQUENCE [LARGE SCALE GENOMIC DNA]</scope>
    <source>
        <strain evidence="3">CASJ007</strain>
    </source>
</reference>
<dbReference type="CDD" id="cd11336">
    <property type="entry name" value="AmyAc_MTSase"/>
    <property type="match status" value="1"/>
</dbReference>
<feature type="domain" description="Glycosyl hydrolase family 13 catalytic" evidence="2">
    <location>
        <begin position="4"/>
        <end position="652"/>
    </location>
</feature>
<dbReference type="EMBL" id="MDHH01000003">
    <property type="protein sequence ID" value="OUE01207.1"/>
    <property type="molecule type" value="Genomic_DNA"/>
</dbReference>
<keyword evidence="4" id="KW-1185">Reference proteome</keyword>
<dbReference type="Gene3D" id="2.60.40.10">
    <property type="entry name" value="Immunoglobulins"/>
    <property type="match status" value="1"/>
</dbReference>
<dbReference type="AlphaFoldDB" id="A0A251XG80"/>
<dbReference type="InterPro" id="IPR012767">
    <property type="entry name" value="Trehalose_TreY"/>
</dbReference>
<dbReference type="Pfam" id="PF00128">
    <property type="entry name" value="Alpha-amylase"/>
    <property type="match status" value="1"/>
</dbReference>
<feature type="region of interest" description="Disordered" evidence="1">
    <location>
        <begin position="928"/>
        <end position="1024"/>
    </location>
</feature>
<dbReference type="Gene3D" id="1.10.150.200">
    <property type="entry name" value="Maltooligosyl trehalose synthase, domain 3"/>
    <property type="match status" value="1"/>
</dbReference>
<feature type="compositionally biased region" description="Basic residues" evidence="1">
    <location>
        <begin position="735"/>
        <end position="762"/>
    </location>
</feature>
<accession>A0A251XG80</accession>
<dbReference type="Gene3D" id="1.10.10.470">
    <property type="entry name" value="Maltooligosyl trehalose synthase, domain 4"/>
    <property type="match status" value="1"/>
</dbReference>
<dbReference type="Gene3D" id="3.30.1590.10">
    <property type="entry name" value="Maltooligosyl trehalose synthase, domain 2"/>
    <property type="match status" value="1"/>
</dbReference>
<proteinExistence type="predicted"/>
<feature type="compositionally biased region" description="Low complexity" evidence="1">
    <location>
        <begin position="928"/>
        <end position="940"/>
    </location>
</feature>
<dbReference type="InterPro" id="IPR014756">
    <property type="entry name" value="Ig_E-set"/>
</dbReference>
<feature type="compositionally biased region" description="Low complexity" evidence="1">
    <location>
        <begin position="999"/>
        <end position="1024"/>
    </location>
</feature>
<dbReference type="InterPro" id="IPR013797">
    <property type="entry name" value="Maltooligo_trehalose_synth_4"/>
</dbReference>
<feature type="compositionally biased region" description="Basic and acidic residues" evidence="1">
    <location>
        <begin position="848"/>
        <end position="858"/>
    </location>
</feature>
<dbReference type="InterPro" id="IPR006047">
    <property type="entry name" value="GH13_cat_dom"/>
</dbReference>
<dbReference type="PANTHER" id="PTHR10357">
    <property type="entry name" value="ALPHA-AMYLASE FAMILY MEMBER"/>
    <property type="match status" value="1"/>
</dbReference>
<dbReference type="GO" id="GO:0030980">
    <property type="term" value="P:alpha-glucan catabolic process"/>
    <property type="evidence" value="ECO:0007669"/>
    <property type="project" value="TreeGrafter"/>
</dbReference>
<dbReference type="GO" id="GO:0005992">
    <property type="term" value="P:trehalose biosynthetic process"/>
    <property type="evidence" value="ECO:0007669"/>
    <property type="project" value="TreeGrafter"/>
</dbReference>
<evidence type="ECO:0000256" key="1">
    <source>
        <dbReference type="SAM" id="MobiDB-lite"/>
    </source>
</evidence>
<dbReference type="SUPFAM" id="SSF51445">
    <property type="entry name" value="(Trans)glycosidases"/>
    <property type="match status" value="2"/>
</dbReference>
<feature type="region of interest" description="Disordered" evidence="1">
    <location>
        <begin position="1043"/>
        <end position="1125"/>
    </location>
</feature>
<dbReference type="SUPFAM" id="SSF81296">
    <property type="entry name" value="E set domains"/>
    <property type="match status" value="1"/>
</dbReference>
<comment type="caution">
    <text evidence="3">The sequence shown here is derived from an EMBL/GenBank/DDBJ whole genome shotgun (WGS) entry which is preliminary data.</text>
</comment>
<dbReference type="Gene3D" id="3.20.20.80">
    <property type="entry name" value="Glycosidases"/>
    <property type="match status" value="2"/>
</dbReference>
<evidence type="ECO:0000313" key="4">
    <source>
        <dbReference type="Proteomes" id="UP000195062"/>
    </source>
</evidence>
<dbReference type="SMART" id="SM00642">
    <property type="entry name" value="Aamy"/>
    <property type="match status" value="1"/>
</dbReference>
<organism evidence="3 4">
    <name type="scientific">Clavibacter michiganensis subsp. michiganensis</name>
    <dbReference type="NCBI Taxonomy" id="33013"/>
    <lineage>
        <taxon>Bacteria</taxon>
        <taxon>Bacillati</taxon>
        <taxon>Actinomycetota</taxon>
        <taxon>Actinomycetes</taxon>
        <taxon>Micrococcales</taxon>
        <taxon>Microbacteriaceae</taxon>
        <taxon>Clavibacter</taxon>
    </lineage>
</organism>
<sequence>MRTPISTYRFQVRESFDLAAVAEQLPYVKDLGADWVYLSPILAAEPGSDHGYDVVDHSQVDPSRGGAAGMKAVADRAHELGLGVLVDIVPNHVGVATPVESLWWWDLLTHGTASRYADAFDVDWDFGQGKVRIPVLGDGETELDELTLVRGDDGTVELRYYDQRFPVAPGTAEDDADARTVHERQSYELINWRRADAELNYRRFFAVNTLAGIRVELPRVFEESHAEISRWFREGLADGLRVDHPDGLLDPKGYLDDLARITGGAYVLVEKILEPGETLPTDWATAGTTGYDALAEIDRVLVDPDGQVELDHLEASLRGLPQGELTSWADMIRGTKRGIADGILRSEVLRLERLVEDAPADAADALAELLATFPVYRSYLPGGLHHLEEAAEAARASRPDLVATIDALMPQLSDPSTAVAQRFQQTSGMVMAKGVEDTAFYRYSRLVSLNEVGADPSIFAIDVDDFHARQQERHRIAPHAMTTLSTHDTKRGEDVRARIDVLSETPEAWRDALGQLREVAPTGDGPFENLLWQTLVGTWPASRERLHAYAEKASREAGDSTTWTAPDEAFEERMHALVDAAFDDPRARTIVAGLYDRLSGPGWSNSLAAKAIQLTAPGMPDVYQGSELWETSLVDPDNRREVDFGMRRAALDAVLKGAEPAIDETGAAKLLVTARALRLRREHPELFTGYEPVRATGDAAAHVIAFDRGGAITVATRLPVGSRRAADGDPPPSRSRGRARRPRQRSAPRRRARVRRRAPRRLPGRDPRARIHRSRPHPREPSMTDDRFDIWAPKARTLALSVGDERLPLSPVGDGWWTLDADRAEALPSGDLDYGYLVDDAETPLPDPRSRRQPEGVHGRSRTYDPSSFAWTDQAWTGRQLAGAVIYEMHIGTFTPDGTLDSAIDRLDHLVALGSTSWRCCRSTASTARTTGATTGSSGTRCRRPTADPRPTSASSTRATPAASAWCRTSSTTTSARRGTTCPSTARTSTRRRRTRGDPASTSTARTPAPSASTSSTTRSCGSATTTSTRCAWMRCTRSWTTRRRTSSRSSRCRSTCCPRTSGVRSRSSRSPTSTTRSSSPRARRTATGSTRSGATTSTTPSMSRSRARRPATTRTSRRSGPSPR</sequence>
<dbReference type="CDD" id="cd02853">
    <property type="entry name" value="E_set_MTHase_like_N"/>
    <property type="match status" value="1"/>
</dbReference>
<feature type="region of interest" description="Disordered" evidence="1">
    <location>
        <begin position="837"/>
        <end position="864"/>
    </location>
</feature>
<dbReference type="Proteomes" id="UP000195062">
    <property type="component" value="Unassembled WGS sequence"/>
</dbReference>
<dbReference type="NCBIfam" id="TIGR02401">
    <property type="entry name" value="trehalose_TreY"/>
    <property type="match status" value="1"/>
</dbReference>
<feature type="region of interest" description="Disordered" evidence="1">
    <location>
        <begin position="717"/>
        <end position="788"/>
    </location>
</feature>
<feature type="compositionally biased region" description="Basic residues" evidence="1">
    <location>
        <begin position="1106"/>
        <end position="1118"/>
    </location>
</feature>
<dbReference type="PANTHER" id="PTHR10357:SF216">
    <property type="entry name" value="MALTOOLIGOSYL TREHALOSE SYNTHASE-RELATED"/>
    <property type="match status" value="1"/>
</dbReference>
<dbReference type="InterPro" id="IPR017853">
    <property type="entry name" value="GH"/>
</dbReference>
<evidence type="ECO:0000313" key="3">
    <source>
        <dbReference type="EMBL" id="OUE01207.1"/>
    </source>
</evidence>
<feature type="compositionally biased region" description="Low complexity" evidence="1">
    <location>
        <begin position="949"/>
        <end position="988"/>
    </location>
</feature>
<name>A0A251XG80_CLAMM</name>
<evidence type="ECO:0000259" key="2">
    <source>
        <dbReference type="SMART" id="SM00642"/>
    </source>
</evidence>
<feature type="compositionally biased region" description="Basic and acidic residues" evidence="1">
    <location>
        <begin position="777"/>
        <end position="788"/>
    </location>
</feature>
<gene>
    <name evidence="3" type="primary">treY</name>
    <name evidence="3" type="ORF">CMMCAS07_12940</name>
</gene>
<feature type="compositionally biased region" description="Low complexity" evidence="1">
    <location>
        <begin position="1048"/>
        <end position="1105"/>
    </location>
</feature>